<dbReference type="Proteomes" id="UP001271769">
    <property type="component" value="Unassembled WGS sequence"/>
</dbReference>
<dbReference type="RefSeq" id="WP_320500130.1">
    <property type="nucleotide sequence ID" value="NZ_JAXCLX010000001.1"/>
</dbReference>
<feature type="transmembrane region" description="Helical" evidence="1">
    <location>
        <begin position="222"/>
        <end position="242"/>
    </location>
</feature>
<keyword evidence="1" id="KW-0472">Membrane</keyword>
<feature type="transmembrane region" description="Helical" evidence="1">
    <location>
        <begin position="63"/>
        <end position="82"/>
    </location>
</feature>
<gene>
    <name evidence="2" type="ORF">SMD31_07190</name>
</gene>
<evidence type="ECO:0000313" key="3">
    <source>
        <dbReference type="Proteomes" id="UP001271769"/>
    </source>
</evidence>
<feature type="transmembrane region" description="Helical" evidence="1">
    <location>
        <begin position="144"/>
        <end position="162"/>
    </location>
</feature>
<keyword evidence="3" id="KW-1185">Reference proteome</keyword>
<evidence type="ECO:0000256" key="1">
    <source>
        <dbReference type="SAM" id="Phobius"/>
    </source>
</evidence>
<keyword evidence="1" id="KW-1133">Transmembrane helix</keyword>
<feature type="transmembrane region" description="Helical" evidence="1">
    <location>
        <begin position="103"/>
        <end position="124"/>
    </location>
</feature>
<proteinExistence type="predicted"/>
<comment type="caution">
    <text evidence="2">The sequence shown here is derived from an EMBL/GenBank/DDBJ whole genome shotgun (WGS) entry which is preliminary data.</text>
</comment>
<feature type="transmembrane region" description="Helical" evidence="1">
    <location>
        <begin position="194"/>
        <end position="216"/>
    </location>
</feature>
<name>A0ABU5DXQ6_9PROT</name>
<keyword evidence="1" id="KW-0812">Transmembrane</keyword>
<sequence length="258" mass="28323">MSVAGEMMRPVGQPWLAPLHLWRELLVSMLMAGMSFALGLGLIRLGFHPSLLDVALIVKDKPLIAAYLFNGAFALLILDAGWSASLLGAKWRDLLVSPLHPRFWQFAFAWILIDLLFIGAFILISHTFDGYQNDESRPFELAPFIVVCLIGAPAFLLGWIRYRLVLWPIHVLATGRLLDLETAWRATAERNNALFDMSLGIGVLCVGVLVVGIAVFAVVTDFAALLAAALGVAILPLIFRLLQLAAFVDQYRRAGEGA</sequence>
<organism evidence="2 3">
    <name type="scientific">Dongia rigui</name>
    <dbReference type="NCBI Taxonomy" id="940149"/>
    <lineage>
        <taxon>Bacteria</taxon>
        <taxon>Pseudomonadati</taxon>
        <taxon>Pseudomonadota</taxon>
        <taxon>Alphaproteobacteria</taxon>
        <taxon>Rhodospirillales</taxon>
        <taxon>Dongiaceae</taxon>
        <taxon>Dongia</taxon>
    </lineage>
</organism>
<protein>
    <submittedName>
        <fullName evidence="2">Uncharacterized protein</fullName>
    </submittedName>
</protein>
<dbReference type="EMBL" id="JAXCLX010000001">
    <property type="protein sequence ID" value="MDY0871700.1"/>
    <property type="molecule type" value="Genomic_DNA"/>
</dbReference>
<evidence type="ECO:0000313" key="2">
    <source>
        <dbReference type="EMBL" id="MDY0871700.1"/>
    </source>
</evidence>
<accession>A0ABU5DXQ6</accession>
<reference evidence="2 3" key="1">
    <citation type="journal article" date="2013" name="Antonie Van Leeuwenhoek">
        <title>Dongia rigui sp. nov., isolated from freshwater of a large wetland in Korea.</title>
        <authorList>
            <person name="Baik K.S."/>
            <person name="Hwang Y.M."/>
            <person name="Choi J.S."/>
            <person name="Kwon J."/>
            <person name="Seong C.N."/>
        </authorList>
    </citation>
    <scope>NUCLEOTIDE SEQUENCE [LARGE SCALE GENOMIC DNA]</scope>
    <source>
        <strain evidence="2 3">04SU4-P</strain>
    </source>
</reference>
<feature type="transmembrane region" description="Helical" evidence="1">
    <location>
        <begin position="21"/>
        <end position="43"/>
    </location>
</feature>